<dbReference type="EMBL" id="KB744772">
    <property type="protein sequence ID" value="EOA94423.1"/>
    <property type="molecule type" value="Genomic_DNA"/>
</dbReference>
<feature type="region of interest" description="Disordered" evidence="1">
    <location>
        <begin position="103"/>
        <end position="131"/>
    </location>
</feature>
<sequence>MTETEGAASCCNAEDATSVKQGISVRFLCQVLVFHAVHENTVWLPRRVSRERGGRVWRGAGVCNRAFGSLCDPSLRLFPAALRKAWMEIALRTPSCLRTGPAAAQGAGRLPGAGNRNDHPPTLSGARVWAA</sequence>
<evidence type="ECO:0000256" key="1">
    <source>
        <dbReference type="SAM" id="MobiDB-lite"/>
    </source>
</evidence>
<dbReference type="AlphaFoldDB" id="R0KMK7"/>
<gene>
    <name evidence="2" type="ORF">Anapl_10926</name>
</gene>
<evidence type="ECO:0000313" key="3">
    <source>
        <dbReference type="Proteomes" id="UP000296049"/>
    </source>
</evidence>
<accession>R0KMK7</accession>
<name>R0KMK7_ANAPL</name>
<proteinExistence type="predicted"/>
<evidence type="ECO:0000313" key="2">
    <source>
        <dbReference type="EMBL" id="EOA94423.1"/>
    </source>
</evidence>
<dbReference type="Proteomes" id="UP000296049">
    <property type="component" value="Unassembled WGS sequence"/>
</dbReference>
<reference evidence="3" key="1">
    <citation type="journal article" date="2013" name="Nat. Genet.">
        <title>The duck genome and transcriptome provide insight into an avian influenza virus reservoir species.</title>
        <authorList>
            <person name="Huang Y."/>
            <person name="Li Y."/>
            <person name="Burt D.W."/>
            <person name="Chen H."/>
            <person name="Zhang Y."/>
            <person name="Qian W."/>
            <person name="Kim H."/>
            <person name="Gan S."/>
            <person name="Zhao Y."/>
            <person name="Li J."/>
            <person name="Yi K."/>
            <person name="Feng H."/>
            <person name="Zhu P."/>
            <person name="Li B."/>
            <person name="Liu Q."/>
            <person name="Fairley S."/>
            <person name="Magor K.E."/>
            <person name="Du Z."/>
            <person name="Hu X."/>
            <person name="Goodman L."/>
            <person name="Tafer H."/>
            <person name="Vignal A."/>
            <person name="Lee T."/>
            <person name="Kim K.W."/>
            <person name="Sheng Z."/>
            <person name="An Y."/>
            <person name="Searle S."/>
            <person name="Herrero J."/>
            <person name="Groenen M.A."/>
            <person name="Crooijmans R.P."/>
            <person name="Faraut T."/>
            <person name="Cai Q."/>
            <person name="Webster R.G."/>
            <person name="Aldridge J.R."/>
            <person name="Warren W.C."/>
            <person name="Bartschat S."/>
            <person name="Kehr S."/>
            <person name="Marz M."/>
            <person name="Stadler P.F."/>
            <person name="Smith J."/>
            <person name="Kraus R.H."/>
            <person name="Zhao Y."/>
            <person name="Ren L."/>
            <person name="Fei J."/>
            <person name="Morisson M."/>
            <person name="Kaiser P."/>
            <person name="Griffin D.K."/>
            <person name="Rao M."/>
            <person name="Pitel F."/>
            <person name="Wang J."/>
            <person name="Li N."/>
        </authorList>
    </citation>
    <scope>NUCLEOTIDE SEQUENCE [LARGE SCALE GENOMIC DNA]</scope>
</reference>
<protein>
    <submittedName>
        <fullName evidence="2">Uncharacterized protein</fullName>
    </submittedName>
</protein>
<organism evidence="2 3">
    <name type="scientific">Anas platyrhynchos</name>
    <name type="common">Mallard</name>
    <name type="synonym">Anas boschas</name>
    <dbReference type="NCBI Taxonomy" id="8839"/>
    <lineage>
        <taxon>Eukaryota</taxon>
        <taxon>Metazoa</taxon>
        <taxon>Chordata</taxon>
        <taxon>Craniata</taxon>
        <taxon>Vertebrata</taxon>
        <taxon>Euteleostomi</taxon>
        <taxon>Archelosauria</taxon>
        <taxon>Archosauria</taxon>
        <taxon>Dinosauria</taxon>
        <taxon>Saurischia</taxon>
        <taxon>Theropoda</taxon>
        <taxon>Coelurosauria</taxon>
        <taxon>Aves</taxon>
        <taxon>Neognathae</taxon>
        <taxon>Galloanserae</taxon>
        <taxon>Anseriformes</taxon>
        <taxon>Anatidae</taxon>
        <taxon>Anatinae</taxon>
        <taxon>Anas</taxon>
    </lineage>
</organism>
<keyword evidence="3" id="KW-1185">Reference proteome</keyword>